<proteinExistence type="predicted"/>
<evidence type="ECO:0000256" key="3">
    <source>
        <dbReference type="ARBA" id="ARBA00022553"/>
    </source>
</evidence>
<dbReference type="InterPro" id="IPR010432">
    <property type="entry name" value="RDD"/>
</dbReference>
<dbReference type="GO" id="GO:0005886">
    <property type="term" value="C:plasma membrane"/>
    <property type="evidence" value="ECO:0007669"/>
    <property type="project" value="UniProtKB-SubCell"/>
</dbReference>
<feature type="domain" description="FHA" evidence="8">
    <location>
        <begin position="394"/>
        <end position="449"/>
    </location>
</feature>
<evidence type="ECO:0000256" key="5">
    <source>
        <dbReference type="ARBA" id="ARBA00022989"/>
    </source>
</evidence>
<dbReference type="InterPro" id="IPR008984">
    <property type="entry name" value="SMAD_FHA_dom_sf"/>
</dbReference>
<dbReference type="InterPro" id="IPR051791">
    <property type="entry name" value="Pra-immunoreactive"/>
</dbReference>
<dbReference type="CDD" id="cd00060">
    <property type="entry name" value="FHA"/>
    <property type="match status" value="1"/>
</dbReference>
<evidence type="ECO:0000313" key="9">
    <source>
        <dbReference type="EMBL" id="SEE61604.1"/>
    </source>
</evidence>
<dbReference type="RefSeq" id="WP_074711460.1">
    <property type="nucleotide sequence ID" value="NZ_FNTV01000001.1"/>
</dbReference>
<sequence>MAQKAADPCRNCGAALAPGAAFCTLCGTAVANRAASPAQSSVSLQGPEAHTVPGIISVGAGATAPFVAPVQVGVDPRIAAATALVPGGAGRRLVAKIIDGVLPSLLIGVAALIGSLKVKVTQVGEFAQLDLTWLLVATSIASLLSLGYFIWLWLWEAKSGKTPGNLMLGLRTTNMDGGPAGLLAIFLRYLIVGVSSIVPTIGPILVLISNTWDANGKKQGWHDKVAHTLVFNVKAGRDPLETGGIAERVNYAPAPVSTISQVASPMAPHTPSPMASPAAARPFEAPAVAFHNQPASQGNPFAPPSNPQTHIPVDQGPITTVPGATSSAPPAYAPPVSAPSSFAPPAQVVGQVPPIADTLPDEEAGETRVRPLSQPQALRLTFDDGRTEDVGGAALIGRNPAGYDGEMISRLISIQDSSRSVSKTHLHVRVSGEGLWVTDRNSTNGSGITHPSGSMVPLAGGKPALAEPGSTVHFGDRHFVVGRA</sequence>
<keyword evidence="6 7" id="KW-0472">Membrane</keyword>
<dbReference type="PROSITE" id="PS50006">
    <property type="entry name" value="FHA_DOMAIN"/>
    <property type="match status" value="1"/>
</dbReference>
<evidence type="ECO:0000259" key="8">
    <source>
        <dbReference type="PROSITE" id="PS50006"/>
    </source>
</evidence>
<evidence type="ECO:0000256" key="7">
    <source>
        <dbReference type="SAM" id="Phobius"/>
    </source>
</evidence>
<feature type="transmembrane region" description="Helical" evidence="7">
    <location>
        <begin position="176"/>
        <end position="198"/>
    </location>
</feature>
<feature type="transmembrane region" description="Helical" evidence="7">
    <location>
        <begin position="133"/>
        <end position="155"/>
    </location>
</feature>
<keyword evidence="3" id="KW-0597">Phosphoprotein</keyword>
<dbReference type="Pfam" id="PF13240">
    <property type="entry name" value="Zn_Ribbon_1"/>
    <property type="match status" value="1"/>
</dbReference>
<feature type="transmembrane region" description="Helical" evidence="7">
    <location>
        <begin position="93"/>
        <end position="113"/>
    </location>
</feature>
<dbReference type="Pfam" id="PF06271">
    <property type="entry name" value="RDD"/>
    <property type="match status" value="1"/>
</dbReference>
<accession>A0A1H5KAI1</accession>
<reference evidence="9 10" key="1">
    <citation type="submission" date="2016-10" db="EMBL/GenBank/DDBJ databases">
        <authorList>
            <person name="de Groot N.N."/>
        </authorList>
    </citation>
    <scope>NUCLEOTIDE SEQUENCE [LARGE SCALE GENOMIC DNA]</scope>
    <source>
        <strain evidence="9 10">DSM 22274</strain>
    </source>
</reference>
<evidence type="ECO:0000313" key="10">
    <source>
        <dbReference type="Proteomes" id="UP000182725"/>
    </source>
</evidence>
<dbReference type="EMBL" id="FNTV01000001">
    <property type="protein sequence ID" value="SEE61604.1"/>
    <property type="molecule type" value="Genomic_DNA"/>
</dbReference>
<keyword evidence="2" id="KW-1003">Cell membrane</keyword>
<dbReference type="InterPro" id="IPR026870">
    <property type="entry name" value="Zinc_ribbon_dom"/>
</dbReference>
<dbReference type="SUPFAM" id="SSF49879">
    <property type="entry name" value="SMAD/FHA domain"/>
    <property type="match status" value="1"/>
</dbReference>
<protein>
    <submittedName>
        <fullName evidence="9">Uncharacterized membrane protein YckC, RDD family</fullName>
    </submittedName>
</protein>
<dbReference type="AlphaFoldDB" id="A0A1H5KAI1"/>
<dbReference type="Gene3D" id="2.60.200.20">
    <property type="match status" value="1"/>
</dbReference>
<evidence type="ECO:0000256" key="1">
    <source>
        <dbReference type="ARBA" id="ARBA00004651"/>
    </source>
</evidence>
<evidence type="ECO:0000256" key="2">
    <source>
        <dbReference type="ARBA" id="ARBA00022475"/>
    </source>
</evidence>
<keyword evidence="5 7" id="KW-1133">Transmembrane helix</keyword>
<evidence type="ECO:0000256" key="6">
    <source>
        <dbReference type="ARBA" id="ARBA00023136"/>
    </source>
</evidence>
<gene>
    <name evidence="9" type="ORF">SAMN04489740_1928</name>
</gene>
<dbReference type="InterPro" id="IPR000253">
    <property type="entry name" value="FHA_dom"/>
</dbReference>
<comment type="subcellular location">
    <subcellularLocation>
        <location evidence="1">Cell membrane</location>
        <topology evidence="1">Multi-pass membrane protein</topology>
    </subcellularLocation>
</comment>
<name>A0A1H5KAI1_9MICC</name>
<dbReference type="Proteomes" id="UP000182725">
    <property type="component" value="Unassembled WGS sequence"/>
</dbReference>
<keyword evidence="4 7" id="KW-0812">Transmembrane</keyword>
<organism evidence="9 10">
    <name type="scientific">Arthrobacter alpinus</name>
    <dbReference type="NCBI Taxonomy" id="656366"/>
    <lineage>
        <taxon>Bacteria</taxon>
        <taxon>Bacillati</taxon>
        <taxon>Actinomycetota</taxon>
        <taxon>Actinomycetes</taxon>
        <taxon>Micrococcales</taxon>
        <taxon>Micrococcaceae</taxon>
        <taxon>Arthrobacter</taxon>
    </lineage>
</organism>
<evidence type="ECO:0000256" key="4">
    <source>
        <dbReference type="ARBA" id="ARBA00022692"/>
    </source>
</evidence>
<dbReference type="PANTHER" id="PTHR36115">
    <property type="entry name" value="PROLINE-RICH ANTIGEN HOMOLOG-RELATED"/>
    <property type="match status" value="1"/>
</dbReference>